<reference evidence="1 2" key="1">
    <citation type="journal article" date="2015" name="Sci. Rep.">
        <title>The power of single molecule real-time sequencing technology in the de novo assembly of a eukaryotic genome.</title>
        <authorList>
            <person name="Sakai H."/>
            <person name="Naito K."/>
            <person name="Ogiso-Tanaka E."/>
            <person name="Takahashi Y."/>
            <person name="Iseki K."/>
            <person name="Muto C."/>
            <person name="Satou K."/>
            <person name="Teruya K."/>
            <person name="Shiroma A."/>
            <person name="Shimoji M."/>
            <person name="Hirano T."/>
            <person name="Itoh T."/>
            <person name="Kaga A."/>
            <person name="Tomooka N."/>
        </authorList>
    </citation>
    <scope>NUCLEOTIDE SEQUENCE [LARGE SCALE GENOMIC DNA]</scope>
    <source>
        <strain evidence="2">cv. Shumari</strain>
    </source>
</reference>
<protein>
    <submittedName>
        <fullName evidence="1">Uncharacterized protein</fullName>
    </submittedName>
</protein>
<evidence type="ECO:0000313" key="2">
    <source>
        <dbReference type="Proteomes" id="UP000291084"/>
    </source>
</evidence>
<sequence length="89" mass="9720">MPFVGCGLVIHFVDGIEGSMFCTNRGCKLAIGLELGSLNDLGLSLSSIDRVENSVFTLWNCSSRCNLSRILKCCLSLCPPYFGVVIMPW</sequence>
<organism evidence="1 2">
    <name type="scientific">Vigna angularis var. angularis</name>
    <dbReference type="NCBI Taxonomy" id="157739"/>
    <lineage>
        <taxon>Eukaryota</taxon>
        <taxon>Viridiplantae</taxon>
        <taxon>Streptophyta</taxon>
        <taxon>Embryophyta</taxon>
        <taxon>Tracheophyta</taxon>
        <taxon>Spermatophyta</taxon>
        <taxon>Magnoliopsida</taxon>
        <taxon>eudicotyledons</taxon>
        <taxon>Gunneridae</taxon>
        <taxon>Pentapetalae</taxon>
        <taxon>rosids</taxon>
        <taxon>fabids</taxon>
        <taxon>Fabales</taxon>
        <taxon>Fabaceae</taxon>
        <taxon>Papilionoideae</taxon>
        <taxon>50 kb inversion clade</taxon>
        <taxon>NPAAA clade</taxon>
        <taxon>indigoferoid/millettioid clade</taxon>
        <taxon>Phaseoleae</taxon>
        <taxon>Vigna</taxon>
    </lineage>
</organism>
<dbReference type="AlphaFoldDB" id="A0A0S3SQB5"/>
<dbReference type="Proteomes" id="UP000291084">
    <property type="component" value="Chromosome 8"/>
</dbReference>
<name>A0A0S3SQB5_PHAAN</name>
<dbReference type="EMBL" id="AP015041">
    <property type="protein sequence ID" value="BAT94994.1"/>
    <property type="molecule type" value="Genomic_DNA"/>
</dbReference>
<accession>A0A0S3SQB5</accession>
<proteinExistence type="predicted"/>
<keyword evidence="2" id="KW-1185">Reference proteome</keyword>
<evidence type="ECO:0000313" key="1">
    <source>
        <dbReference type="EMBL" id="BAT94994.1"/>
    </source>
</evidence>
<gene>
    <name evidence="1" type="primary">Vigan.08G164900</name>
    <name evidence="1" type="ORF">VIGAN_08164900</name>
</gene>